<dbReference type="eggNOG" id="ENOG502QR2T">
    <property type="taxonomic scope" value="Eukaryota"/>
</dbReference>
<gene>
    <name evidence="3" type="ORF">HMPREF1544_06203</name>
</gene>
<dbReference type="PANTHER" id="PTHR47349">
    <property type="entry name" value="CHROMOSOME 8, WHOLE GENOME SHOTGUN SEQUENCE"/>
    <property type="match status" value="1"/>
</dbReference>
<dbReference type="InterPro" id="IPR058933">
    <property type="entry name" value="YMC020W-like_ab_hydrolase"/>
</dbReference>
<evidence type="ECO:0000313" key="4">
    <source>
        <dbReference type="Proteomes" id="UP000014254"/>
    </source>
</evidence>
<feature type="compositionally biased region" description="Pro residues" evidence="1">
    <location>
        <begin position="119"/>
        <end position="131"/>
    </location>
</feature>
<name>S2K458_MUCC1</name>
<dbReference type="Pfam" id="PF26147">
    <property type="entry name" value="AB_HYDROLASE_YMC0-YMC35"/>
    <property type="match status" value="1"/>
</dbReference>
<protein>
    <recommendedName>
        <fullName evidence="2">YMC020W-like alpha/beta hydrolase domain-containing protein</fullName>
    </recommendedName>
</protein>
<dbReference type="InParanoid" id="S2K458"/>
<feature type="domain" description="YMC020W-like alpha/beta hydrolase" evidence="2">
    <location>
        <begin position="295"/>
        <end position="594"/>
    </location>
</feature>
<feature type="compositionally biased region" description="Polar residues" evidence="1">
    <location>
        <begin position="75"/>
        <end position="93"/>
    </location>
</feature>
<evidence type="ECO:0000259" key="2">
    <source>
        <dbReference type="Pfam" id="PF26147"/>
    </source>
</evidence>
<keyword evidence="4" id="KW-1185">Reference proteome</keyword>
<dbReference type="OMA" id="YFENTHE"/>
<feature type="region of interest" description="Disordered" evidence="1">
    <location>
        <begin position="1"/>
        <end position="171"/>
    </location>
</feature>
<dbReference type="OrthoDB" id="5598028at2759"/>
<feature type="compositionally biased region" description="Polar residues" evidence="1">
    <location>
        <begin position="26"/>
        <end position="50"/>
    </location>
</feature>
<dbReference type="Proteomes" id="UP000014254">
    <property type="component" value="Unassembled WGS sequence"/>
</dbReference>
<dbReference type="AlphaFoldDB" id="S2K458"/>
<reference evidence="4" key="1">
    <citation type="submission" date="2013-05" db="EMBL/GenBank/DDBJ databases">
        <title>The Genome sequence of Mucor circinelloides f. circinelloides 1006PhL.</title>
        <authorList>
            <consortium name="The Broad Institute Genomics Platform"/>
            <person name="Cuomo C."/>
            <person name="Earl A."/>
            <person name="Findley K."/>
            <person name="Lee S.C."/>
            <person name="Walker B."/>
            <person name="Young S."/>
            <person name="Zeng Q."/>
            <person name="Gargeya S."/>
            <person name="Fitzgerald M."/>
            <person name="Haas B."/>
            <person name="Abouelleil A."/>
            <person name="Allen A.W."/>
            <person name="Alvarado L."/>
            <person name="Arachchi H.M."/>
            <person name="Berlin A.M."/>
            <person name="Chapman S.B."/>
            <person name="Gainer-Dewar J."/>
            <person name="Goldberg J."/>
            <person name="Griggs A."/>
            <person name="Gujja S."/>
            <person name="Hansen M."/>
            <person name="Howarth C."/>
            <person name="Imamovic A."/>
            <person name="Ireland A."/>
            <person name="Larimer J."/>
            <person name="McCowan C."/>
            <person name="Murphy C."/>
            <person name="Pearson M."/>
            <person name="Poon T.W."/>
            <person name="Priest M."/>
            <person name="Roberts A."/>
            <person name="Saif S."/>
            <person name="Shea T."/>
            <person name="Sisk P."/>
            <person name="Sykes S."/>
            <person name="Wortman J."/>
            <person name="Nusbaum C."/>
            <person name="Birren B."/>
        </authorList>
    </citation>
    <scope>NUCLEOTIDE SEQUENCE [LARGE SCALE GENOMIC DNA]</scope>
    <source>
        <strain evidence="4">1006PhL</strain>
    </source>
</reference>
<dbReference type="InterPro" id="IPR058934">
    <property type="entry name" value="YMC020W-like"/>
</dbReference>
<proteinExistence type="predicted"/>
<dbReference type="VEuPathDB" id="FungiDB:HMPREF1544_06203"/>
<dbReference type="EMBL" id="KE123977">
    <property type="protein sequence ID" value="EPB86985.1"/>
    <property type="molecule type" value="Genomic_DNA"/>
</dbReference>
<feature type="compositionally biased region" description="Basic and acidic residues" evidence="1">
    <location>
        <begin position="16"/>
        <end position="25"/>
    </location>
</feature>
<accession>S2K458</accession>
<sequence length="694" mass="78258">MTSNKRDHSPPPSIDEQSKRQEVQHSDVNISHSSWLYKLTSTPNSSSTRFDNQEEKEFPSEKENKQEEKVNVSNTENTPSQSKQGDNPSQHITGGNGGGIWSWLGYSGTQSTSATSVPEPNPIPESAPAPVPIDEANKTNQKQTTNDHKDDDSVTPQEHHHGHHHHQSKPSYWKSFFTSNKNQEETQQDSVIISDKDDATEQDIPASAPEAEQQTPEEPQQRKLAVAPSRHNVVLPTFKSQFNKANVPYHDSNTSILSKAINAINSIIFTQKSASSAIDDDWQDISRLSTMLDSLKTDISSKRIVIIGVHGWFPMKLVRSMVGEPTGTSVKFCEQMTAAVKKYFENTHEITIPDESIVNIPLQWEGKVLERVEKLYSLIESDYKKVIEEADIVLWATHSQGTPVSAILLRKLIEEGIIQVNKQPICMLAMAGISHGPFPSLKGNLLVKYFEADAARELFDFMDSNSDISVQYREAMAYILQNKVKTVLVGSMQDQVVPLYSAIMSGISHPNILRAVYIDGHIYTKDDFLIRLITFALRLLNVGLSDHGFLIHISEVLAGNLYAWEGGHSTVYEELDVFMLPLQYLFETRPIGQFEILKPASLLSQKVSDSRDRAKEKVLDKVKARLDPFQAKLRLNPFHLPWAMRGIWDDPRILDDDTLSSELDTLQDLFDKWNPTSARLKEIKFRLEPLKARL</sequence>
<dbReference type="PANTHER" id="PTHR47349:SF1">
    <property type="entry name" value="AER328WP"/>
    <property type="match status" value="1"/>
</dbReference>
<evidence type="ECO:0000256" key="1">
    <source>
        <dbReference type="SAM" id="MobiDB-lite"/>
    </source>
</evidence>
<feature type="compositionally biased region" description="Polar residues" evidence="1">
    <location>
        <begin position="107"/>
        <end position="118"/>
    </location>
</feature>
<evidence type="ECO:0000313" key="3">
    <source>
        <dbReference type="EMBL" id="EPB86985.1"/>
    </source>
</evidence>
<feature type="compositionally biased region" description="Basic and acidic residues" evidence="1">
    <location>
        <begin position="51"/>
        <end position="70"/>
    </location>
</feature>
<organism evidence="3 4">
    <name type="scientific">Mucor circinelloides f. circinelloides (strain 1006PhL)</name>
    <name type="common">Mucormycosis agent</name>
    <name type="synonym">Calyptromyces circinelloides</name>
    <dbReference type="NCBI Taxonomy" id="1220926"/>
    <lineage>
        <taxon>Eukaryota</taxon>
        <taxon>Fungi</taxon>
        <taxon>Fungi incertae sedis</taxon>
        <taxon>Mucoromycota</taxon>
        <taxon>Mucoromycotina</taxon>
        <taxon>Mucoromycetes</taxon>
        <taxon>Mucorales</taxon>
        <taxon>Mucorineae</taxon>
        <taxon>Mucoraceae</taxon>
        <taxon>Mucor</taxon>
    </lineage>
</organism>